<name>A0A2X1B8C4_BREVE</name>
<proteinExistence type="predicted"/>
<keyword evidence="1" id="KW-0812">Transmembrane</keyword>
<evidence type="ECO:0000256" key="1">
    <source>
        <dbReference type="SAM" id="Phobius"/>
    </source>
</evidence>
<feature type="transmembrane region" description="Helical" evidence="1">
    <location>
        <begin position="39"/>
        <end position="59"/>
    </location>
</feature>
<keyword evidence="1" id="KW-0472">Membrane</keyword>
<dbReference type="Proteomes" id="UP000251186">
    <property type="component" value="Unassembled WGS sequence"/>
</dbReference>
<protein>
    <submittedName>
        <fullName evidence="2">Protein of uncharacterized function (DUF2846)</fullName>
    </submittedName>
</protein>
<organism evidence="2 3">
    <name type="scientific">Brevundimonas vesicularis</name>
    <name type="common">Pseudomonas vesicularis</name>
    <dbReference type="NCBI Taxonomy" id="41276"/>
    <lineage>
        <taxon>Bacteria</taxon>
        <taxon>Pseudomonadati</taxon>
        <taxon>Pseudomonadota</taxon>
        <taxon>Alphaproteobacteria</taxon>
        <taxon>Caulobacterales</taxon>
        <taxon>Caulobacteraceae</taxon>
        <taxon>Brevundimonas</taxon>
    </lineage>
</organism>
<keyword evidence="1" id="KW-1133">Transmembrane helix</keyword>
<dbReference type="EMBL" id="UAQP01000005">
    <property type="protein sequence ID" value="SPU52640.1"/>
    <property type="molecule type" value="Genomic_DNA"/>
</dbReference>
<dbReference type="AlphaFoldDB" id="A0A2X1B8C4"/>
<gene>
    <name evidence="2" type="ORF">NCTC11166_00974</name>
</gene>
<evidence type="ECO:0000313" key="3">
    <source>
        <dbReference type="Proteomes" id="UP000251186"/>
    </source>
</evidence>
<feature type="transmembrane region" description="Helical" evidence="1">
    <location>
        <begin position="12"/>
        <end position="33"/>
    </location>
</feature>
<sequence length="200" mass="21185">MDASPVMSKYIPAIVVGFLVALLVSAGLAFFFSSAGADAGYLPLMVGAFLGVFTAYIMANLAGTKLGKAATREQKQAVLGFSPEPGHALLIVYREGFVGKAAGMDLSVDDRFVAQLKSPRFTAISVLPGGHQLWMAFGGLAGKQSKPTVEGFIAAPGDVIAFRATMQMGMTKNRIVVERITTDQDLVRRLTPMIMIAPEA</sequence>
<accession>A0A2X1B8C4</accession>
<reference evidence="2 3" key="1">
    <citation type="submission" date="2018-06" db="EMBL/GenBank/DDBJ databases">
        <authorList>
            <consortium name="Pathogen Informatics"/>
            <person name="Doyle S."/>
        </authorList>
    </citation>
    <scope>NUCLEOTIDE SEQUENCE [LARGE SCALE GENOMIC DNA]</scope>
    <source>
        <strain evidence="2 3">NCTC11166</strain>
    </source>
</reference>
<evidence type="ECO:0000313" key="2">
    <source>
        <dbReference type="EMBL" id="SPU52640.1"/>
    </source>
</evidence>